<dbReference type="AlphaFoldDB" id="A0A0F8Z2K1"/>
<feature type="non-terminal residue" evidence="1">
    <location>
        <position position="51"/>
    </location>
</feature>
<proteinExistence type="predicted"/>
<dbReference type="EMBL" id="LAZR01050164">
    <property type="protein sequence ID" value="KKK87972.1"/>
    <property type="molecule type" value="Genomic_DNA"/>
</dbReference>
<evidence type="ECO:0008006" key="2">
    <source>
        <dbReference type="Google" id="ProtNLM"/>
    </source>
</evidence>
<gene>
    <name evidence="1" type="ORF">LCGC14_2747860</name>
</gene>
<evidence type="ECO:0000313" key="1">
    <source>
        <dbReference type="EMBL" id="KKK87972.1"/>
    </source>
</evidence>
<protein>
    <recommendedName>
        <fullName evidence="2">Ribbon-helix-helix protein CopG domain-containing protein</fullName>
    </recommendedName>
</protein>
<accession>A0A0F8Z2K1</accession>
<comment type="caution">
    <text evidence="1">The sequence shown here is derived from an EMBL/GenBank/DDBJ whole genome shotgun (WGS) entry which is preliminary data.</text>
</comment>
<reference evidence="1" key="1">
    <citation type="journal article" date="2015" name="Nature">
        <title>Complex archaea that bridge the gap between prokaryotes and eukaryotes.</title>
        <authorList>
            <person name="Spang A."/>
            <person name="Saw J.H."/>
            <person name="Jorgensen S.L."/>
            <person name="Zaremba-Niedzwiedzka K."/>
            <person name="Martijn J."/>
            <person name="Lind A.E."/>
            <person name="van Eijk R."/>
            <person name="Schleper C."/>
            <person name="Guy L."/>
            <person name="Ettema T.J."/>
        </authorList>
    </citation>
    <scope>NUCLEOTIDE SEQUENCE</scope>
</reference>
<organism evidence="1">
    <name type="scientific">marine sediment metagenome</name>
    <dbReference type="NCBI Taxonomy" id="412755"/>
    <lineage>
        <taxon>unclassified sequences</taxon>
        <taxon>metagenomes</taxon>
        <taxon>ecological metagenomes</taxon>
    </lineage>
</organism>
<name>A0A0F8Z2K1_9ZZZZ</name>
<sequence>MRPTLSKDDRRSYAVYVLLRPAERKLLERVREGRSRGAVLRDAFLAQYPQE</sequence>